<evidence type="ECO:0000256" key="1">
    <source>
        <dbReference type="SAM" id="Phobius"/>
    </source>
</evidence>
<keyword evidence="1" id="KW-0812">Transmembrane</keyword>
<dbReference type="PROSITE" id="PS51257">
    <property type="entry name" value="PROKAR_LIPOPROTEIN"/>
    <property type="match status" value="1"/>
</dbReference>
<reference evidence="2" key="2">
    <citation type="journal article" date="2021" name="Syst. Appl. Microbiol.">
        <title>Roseomonas hellenica sp. nov., isolated from roots of wild-growing Alkanna tinctoria.</title>
        <authorList>
            <person name="Rat A."/>
            <person name="Naranjo H.D."/>
            <person name="Lebbe L."/>
            <person name="Cnockaert M."/>
            <person name="Krigas N."/>
            <person name="Grigoriadou K."/>
            <person name="Maloupa E."/>
            <person name="Willems A."/>
        </authorList>
    </citation>
    <scope>NUCLEOTIDE SEQUENCE</scope>
    <source>
        <strain evidence="2">LMG 31228</strain>
    </source>
</reference>
<evidence type="ECO:0000313" key="2">
    <source>
        <dbReference type="EMBL" id="MBR0679953.1"/>
    </source>
</evidence>
<proteinExistence type="predicted"/>
<protein>
    <submittedName>
        <fullName evidence="2">Uncharacterized protein</fullName>
    </submittedName>
</protein>
<accession>A0A9X9X8B7</accession>
<keyword evidence="3" id="KW-1185">Reference proteome</keyword>
<feature type="transmembrane region" description="Helical" evidence="1">
    <location>
        <begin position="41"/>
        <end position="62"/>
    </location>
</feature>
<gene>
    <name evidence="2" type="ORF">GXW74_05605</name>
</gene>
<dbReference type="Proteomes" id="UP001138709">
    <property type="component" value="Unassembled WGS sequence"/>
</dbReference>
<dbReference type="AlphaFoldDB" id="A0A9X9X8B7"/>
<keyword evidence="1" id="KW-0472">Membrane</keyword>
<evidence type="ECO:0000313" key="3">
    <source>
        <dbReference type="Proteomes" id="UP001138709"/>
    </source>
</evidence>
<name>A0A9X9X8B7_9PROT</name>
<comment type="caution">
    <text evidence="2">The sequence shown here is derived from an EMBL/GenBank/DDBJ whole genome shotgun (WGS) entry which is preliminary data.</text>
</comment>
<organism evidence="2 3">
    <name type="scientific">Neoroseomonas eburnea</name>
    <dbReference type="NCBI Taxonomy" id="1346889"/>
    <lineage>
        <taxon>Bacteria</taxon>
        <taxon>Pseudomonadati</taxon>
        <taxon>Pseudomonadota</taxon>
        <taxon>Alphaproteobacteria</taxon>
        <taxon>Acetobacterales</taxon>
        <taxon>Acetobacteraceae</taxon>
        <taxon>Neoroseomonas</taxon>
    </lineage>
</organism>
<dbReference type="EMBL" id="JAAEDL010000004">
    <property type="protein sequence ID" value="MBR0679953.1"/>
    <property type="molecule type" value="Genomic_DNA"/>
</dbReference>
<keyword evidence="1" id="KW-1133">Transmembrane helix</keyword>
<dbReference type="RefSeq" id="WP_211845436.1">
    <property type="nucleotide sequence ID" value="NZ_JAAEDL010000004.1"/>
</dbReference>
<sequence length="84" mass="9126">MSWLYRFLQVFGVAALLACLHLAWGATPWGGAEWSRARLLYAGTGMVSALTLIAIGALGVAAREARQRLARIEAMLEELRAPRG</sequence>
<reference evidence="2" key="1">
    <citation type="submission" date="2020-01" db="EMBL/GenBank/DDBJ databases">
        <authorList>
            <person name="Rat A."/>
        </authorList>
    </citation>
    <scope>NUCLEOTIDE SEQUENCE</scope>
    <source>
        <strain evidence="2">LMG 31228</strain>
    </source>
</reference>